<dbReference type="SUPFAM" id="SSF51726">
    <property type="entry name" value="UROD/MetE-like"/>
    <property type="match status" value="1"/>
</dbReference>
<dbReference type="Pfam" id="PF01717">
    <property type="entry name" value="Meth_synt_2"/>
    <property type="match status" value="2"/>
</dbReference>
<dbReference type="GO" id="GO:0003871">
    <property type="term" value="F:5-methyltetrahydropteroyltriglutamate-homocysteine S-methyltransferase activity"/>
    <property type="evidence" value="ECO:0007669"/>
    <property type="project" value="InterPro"/>
</dbReference>
<name>A0AB73ABD6_ENTFC</name>
<dbReference type="InterPro" id="IPR002629">
    <property type="entry name" value="Met_Synth_C/arc"/>
</dbReference>
<dbReference type="AlphaFoldDB" id="A0AB73ABD6"/>
<proteinExistence type="predicted"/>
<evidence type="ECO:0000259" key="1">
    <source>
        <dbReference type="Pfam" id="PF01717"/>
    </source>
</evidence>
<protein>
    <submittedName>
        <fullName evidence="2">Methionine synthase, vitamin-B12 independent</fullName>
    </submittedName>
</protein>
<dbReference type="GO" id="GO:0008270">
    <property type="term" value="F:zinc ion binding"/>
    <property type="evidence" value="ECO:0007669"/>
    <property type="project" value="InterPro"/>
</dbReference>
<dbReference type="Gene3D" id="3.20.20.210">
    <property type="match status" value="1"/>
</dbReference>
<accession>A0AB73ABD6</accession>
<dbReference type="NCBIfam" id="NF005085">
    <property type="entry name" value="PRK06520.1"/>
    <property type="match status" value="1"/>
</dbReference>
<dbReference type="PANTHER" id="PTHR43844">
    <property type="entry name" value="METHIONINE SYNTHASE"/>
    <property type="match status" value="1"/>
</dbReference>
<evidence type="ECO:0000313" key="2">
    <source>
        <dbReference type="EMBL" id="EPI10374.1"/>
    </source>
</evidence>
<reference evidence="2 3" key="1">
    <citation type="submission" date="2013-06" db="EMBL/GenBank/DDBJ databases">
        <authorList>
            <person name="Weinstock G."/>
            <person name="Sodergren E."/>
            <person name="Lobos E.A."/>
            <person name="Fulton L."/>
            <person name="Fulton R."/>
            <person name="Courtney L."/>
            <person name="Fronick C."/>
            <person name="O'Laughlin M."/>
            <person name="Godfrey J."/>
            <person name="Wilson R.M."/>
            <person name="Miner T."/>
            <person name="Farmer C."/>
            <person name="Delehaunty K."/>
            <person name="Cordes M."/>
            <person name="Minx P."/>
            <person name="Tomlinson C."/>
            <person name="Chen J."/>
            <person name="Wollam A."/>
            <person name="Pepin K.H."/>
            <person name="Bhonagiri V."/>
            <person name="Zhang X."/>
            <person name="Warren W."/>
            <person name="Mitreva M."/>
            <person name="Mardis E.R."/>
            <person name="Wilson R.K."/>
        </authorList>
    </citation>
    <scope>NUCLEOTIDE SEQUENCE [LARGE SCALE GENOMIC DNA]</scope>
    <source>
        <strain evidence="2 3">SD2A-2</strain>
    </source>
</reference>
<feature type="domain" description="Cobalamin-independent methionine synthase MetE C-terminal/archaeal" evidence="1">
    <location>
        <begin position="174"/>
        <end position="353"/>
    </location>
</feature>
<evidence type="ECO:0000313" key="3">
    <source>
        <dbReference type="Proteomes" id="UP000014622"/>
    </source>
</evidence>
<dbReference type="PANTHER" id="PTHR43844:SF1">
    <property type="entry name" value="METHIONINE SYNTHASE"/>
    <property type="match status" value="1"/>
</dbReference>
<gene>
    <name evidence="2" type="ORF">D356_02114</name>
</gene>
<comment type="caution">
    <text evidence="2">The sequence shown here is derived from an EMBL/GenBank/DDBJ whole genome shotgun (WGS) entry which is preliminary data.</text>
</comment>
<dbReference type="InterPro" id="IPR038071">
    <property type="entry name" value="UROD/MetE-like_sf"/>
</dbReference>
<feature type="domain" description="Cobalamin-independent methionine synthase MetE C-terminal/archaeal" evidence="1">
    <location>
        <begin position="14"/>
        <end position="85"/>
    </location>
</feature>
<dbReference type="EMBL" id="ATIT01000114">
    <property type="protein sequence ID" value="EPI10374.1"/>
    <property type="molecule type" value="Genomic_DNA"/>
</dbReference>
<organism evidence="2 3">
    <name type="scientific">Enterococcus faecium SD2A-2</name>
    <dbReference type="NCBI Taxonomy" id="1244154"/>
    <lineage>
        <taxon>Bacteria</taxon>
        <taxon>Bacillati</taxon>
        <taxon>Bacillota</taxon>
        <taxon>Bacilli</taxon>
        <taxon>Lactobacillales</taxon>
        <taxon>Enterococcaceae</taxon>
        <taxon>Enterococcus</taxon>
    </lineage>
</organism>
<dbReference type="Proteomes" id="UP000014622">
    <property type="component" value="Unassembled WGS sequence"/>
</dbReference>
<dbReference type="GO" id="GO:0009086">
    <property type="term" value="P:methionine biosynthetic process"/>
    <property type="evidence" value="ECO:0007669"/>
    <property type="project" value="InterPro"/>
</dbReference>
<sequence>MSEMSKNRPFTVDHVGSFLRPQSIKEARKKVQEGLLSKEELRAIEDQEIKKLVEDQKAVGIKGITDGEFRRGFWHLDFLEELNGIEGYVPETGYNQTFHGKAAPAYNIRVVDKLSFNPNHPFLKDFAFLKEVVETDDTLVAKATIPSPTMILRQEILSNDGSSKIKEIYPDLADFYEDLSSTYKAAIHAFYEKGCRYLQFDDTNWAFLADQTKREALLQKGIDPKEMAHICTEIINNALEDKPEDLTITTHICRGNHASSWLFSGGYEPIAEELFSTNYDGFFLEYDSDRAGDFTPLRHWSNKESKVVLGLVTSKFPDLEDTEKIKERIKEAQQFVPLENLSISPQCGFASTEEGNHLTEEEQWKKIQLLQQVAKEVWL</sequence>
<dbReference type="CDD" id="cd03311">
    <property type="entry name" value="CIMS_C_terminal_like"/>
    <property type="match status" value="1"/>
</dbReference>